<sequence length="246" mass="26783">GSGLDTLVKEAGICFATLGDWSPDGSKLVYHLEAEMDTSKSGIYVVNPDGSGKMRLDQGEEPRFCGNDRVVYAREDGIFIIGTNGEGKRRLQQALLGSGLHKPVGSSDGTKVAFYRVYVIPHPYEKCWLEIMNSDGSGHVKLAQVDDVSEFTEIEFSPDNKKILFLAGNGANSEIYVVKIDGSGLRALTNDNAVAEGGARWSPDGRQIAFTSEQDGNQEIYTVNAFGSTYMRRLANNSADDSNPDW</sequence>
<evidence type="ECO:0000256" key="1">
    <source>
        <dbReference type="ARBA" id="ARBA00009820"/>
    </source>
</evidence>
<feature type="non-terminal residue" evidence="2">
    <location>
        <position position="1"/>
    </location>
</feature>
<dbReference type="Gene3D" id="2.120.10.30">
    <property type="entry name" value="TolB, C-terminal domain"/>
    <property type="match status" value="2"/>
</dbReference>
<reference evidence="2" key="1">
    <citation type="journal article" date="2014" name="Front. Microbiol.">
        <title>High frequency of phylogenetically diverse reductive dehalogenase-homologous genes in deep subseafloor sedimentary metagenomes.</title>
        <authorList>
            <person name="Kawai M."/>
            <person name="Futagami T."/>
            <person name="Toyoda A."/>
            <person name="Takaki Y."/>
            <person name="Nishi S."/>
            <person name="Hori S."/>
            <person name="Arai W."/>
            <person name="Tsubouchi T."/>
            <person name="Morono Y."/>
            <person name="Uchiyama I."/>
            <person name="Ito T."/>
            <person name="Fujiyama A."/>
            <person name="Inagaki F."/>
            <person name="Takami H."/>
        </authorList>
    </citation>
    <scope>NUCLEOTIDE SEQUENCE</scope>
    <source>
        <strain evidence="2">Expedition CK06-06</strain>
    </source>
</reference>
<dbReference type="SUPFAM" id="SSF69304">
    <property type="entry name" value="Tricorn protease N-terminal domain"/>
    <property type="match status" value="1"/>
</dbReference>
<dbReference type="PANTHER" id="PTHR36842">
    <property type="entry name" value="PROTEIN TOLB HOMOLOG"/>
    <property type="match status" value="1"/>
</dbReference>
<evidence type="ECO:0000313" key="2">
    <source>
        <dbReference type="EMBL" id="GAF77554.1"/>
    </source>
</evidence>
<accession>X0S971</accession>
<protein>
    <recommendedName>
        <fullName evidence="3">DUF5050 domain-containing protein</fullName>
    </recommendedName>
</protein>
<dbReference type="InterPro" id="IPR011042">
    <property type="entry name" value="6-blade_b-propeller_TolB-like"/>
</dbReference>
<evidence type="ECO:0008006" key="3">
    <source>
        <dbReference type="Google" id="ProtNLM"/>
    </source>
</evidence>
<comment type="similarity">
    <text evidence="1">Belongs to the TolB family.</text>
</comment>
<dbReference type="AlphaFoldDB" id="X0S971"/>
<dbReference type="Pfam" id="PF07676">
    <property type="entry name" value="PD40"/>
    <property type="match status" value="1"/>
</dbReference>
<organism evidence="2">
    <name type="scientific">marine sediment metagenome</name>
    <dbReference type="NCBI Taxonomy" id="412755"/>
    <lineage>
        <taxon>unclassified sequences</taxon>
        <taxon>metagenomes</taxon>
        <taxon>ecological metagenomes</taxon>
    </lineage>
</organism>
<dbReference type="EMBL" id="BARS01003100">
    <property type="protein sequence ID" value="GAF77554.1"/>
    <property type="molecule type" value="Genomic_DNA"/>
</dbReference>
<comment type="caution">
    <text evidence="2">The sequence shown here is derived from an EMBL/GenBank/DDBJ whole genome shotgun (WGS) entry which is preliminary data.</text>
</comment>
<name>X0S971_9ZZZZ</name>
<dbReference type="PANTHER" id="PTHR36842:SF1">
    <property type="entry name" value="PROTEIN TOLB"/>
    <property type="match status" value="1"/>
</dbReference>
<dbReference type="InterPro" id="IPR011659">
    <property type="entry name" value="WD40"/>
</dbReference>
<proteinExistence type="inferred from homology"/>
<gene>
    <name evidence="2" type="ORF">S01H1_05969</name>
</gene>